<organism evidence="1">
    <name type="scientific">Thiolapillus brandeum</name>
    <dbReference type="NCBI Taxonomy" id="1076588"/>
    <lineage>
        <taxon>Bacteria</taxon>
        <taxon>Pseudomonadati</taxon>
        <taxon>Pseudomonadota</taxon>
        <taxon>Gammaproteobacteria</taxon>
        <taxon>Chromatiales</taxon>
        <taxon>Sedimenticolaceae</taxon>
        <taxon>Thiolapillus</taxon>
    </lineage>
</organism>
<dbReference type="NCBIfam" id="TIGR02565">
    <property type="entry name" value="cas_Csy2"/>
    <property type="match status" value="1"/>
</dbReference>
<dbReference type="Proteomes" id="UP000886339">
    <property type="component" value="Unassembled WGS sequence"/>
</dbReference>
<proteinExistence type="predicted"/>
<dbReference type="EMBL" id="DRLF01000132">
    <property type="protein sequence ID" value="HEC05891.1"/>
    <property type="molecule type" value="Genomic_DNA"/>
</dbReference>
<reference evidence="1" key="1">
    <citation type="journal article" date="2020" name="mSystems">
        <title>Genome- and Community-Level Interaction Insights into Carbon Utilization and Element Cycling Functions of Hydrothermarchaeota in Hydrothermal Sediment.</title>
        <authorList>
            <person name="Zhou Z."/>
            <person name="Liu Y."/>
            <person name="Xu W."/>
            <person name="Pan J."/>
            <person name="Luo Z.H."/>
            <person name="Li M."/>
        </authorList>
    </citation>
    <scope>NUCLEOTIDE SEQUENCE [LARGE SCALE GENOMIC DNA]</scope>
    <source>
        <strain evidence="1">HyVt-458</strain>
    </source>
</reference>
<protein>
    <submittedName>
        <fullName evidence="1">Type I-F CRISPR-associated protein Csy2</fullName>
    </submittedName>
</protein>
<dbReference type="Pfam" id="PF09614">
    <property type="entry name" value="Cas_Csy2"/>
    <property type="match status" value="1"/>
</dbReference>
<sequence>MTDIDGLLLIPHLRVQNANAISGPLSWGFPSPTAFLGFAHALERKLRDDWEVQFTGVAIVCHRFDPLTTQPNRRRHQVFNLMRHPVRAGYKKWQDKDAALIEEGRAHMEISLLLETEGDFDDEPDEFLEMVSETVQGMRLAGGSILPMRDSTNRPVWQPWWDDESDNLEAFRKLRRRLLPGFALVHRPDLLAERLDELREQNPDANALDALIDLSALHVEPATDEQGQAHWQYHRPPGWIVPLPIGYSGLSELYPPGQVAHARDGETPFRFVESLYSLGQWISPHRIHHPGHLMWRYQTDEPNGLYLCANDYATTLNKE</sequence>
<dbReference type="CDD" id="cd09736">
    <property type="entry name" value="Csy2_I-F"/>
    <property type="match status" value="1"/>
</dbReference>
<accession>A0A831RRW4</accession>
<comment type="caution">
    <text evidence="1">The sequence shown here is derived from an EMBL/GenBank/DDBJ whole genome shotgun (WGS) entry which is preliminary data.</text>
</comment>
<evidence type="ECO:0000313" key="1">
    <source>
        <dbReference type="EMBL" id="HEC05891.1"/>
    </source>
</evidence>
<name>A0A831RRW4_9GAMM</name>
<dbReference type="AlphaFoldDB" id="A0A831RRW4"/>
<gene>
    <name evidence="1" type="primary">csy2</name>
    <name evidence="1" type="ORF">ENJ12_03515</name>
</gene>
<dbReference type="InterPro" id="IPR013398">
    <property type="entry name" value="CRISPR-assoc_prot_Csy2"/>
</dbReference>